<reference evidence="2" key="1">
    <citation type="submission" date="2024-03" db="EMBL/GenBank/DDBJ databases">
        <title>Chitinophaga horti sp. nov., isolated from garden soil.</title>
        <authorList>
            <person name="Lee D.S."/>
            <person name="Han D.M."/>
            <person name="Baek J.H."/>
            <person name="Choi D.G."/>
            <person name="Jeon J.H."/>
            <person name="Jeon C.O."/>
        </authorList>
    </citation>
    <scope>NUCLEOTIDE SEQUENCE [LARGE SCALE GENOMIC DNA]</scope>
    <source>
        <strain evidence="2">GPA1</strain>
    </source>
</reference>
<name>A0ABZ2YJ83_9BACT</name>
<sequence length="258" mass="27809">MNNPIDTTMEKLVWRYIPEFRIRIRINNADPGEGVRLVLSPLSSATAASFGLLVRSSPGGLTAFCKQHFNGIAWAPATALTQPVQFSFWLMIDKARAALPDFFEQGTQQLGRRIFYAANLTPAGIIDANLAGNVVALTAAANAGNTENGALSGYLLSHAVTPGAYNQIRAGKIAAGAPVSFSLSETVTPLQDRTGLDLRPHPRGAYVVRLEGGTPLQEKVVFDQSAATADVCGVIDIFKEAWHLAPQPREYSINFQRT</sequence>
<protein>
    <submittedName>
        <fullName evidence="1">Uncharacterized protein</fullName>
    </submittedName>
</protein>
<evidence type="ECO:0000313" key="1">
    <source>
        <dbReference type="EMBL" id="WZN39774.1"/>
    </source>
</evidence>
<accession>A0ABZ2YJ83</accession>
<gene>
    <name evidence="1" type="ORF">WJU16_17485</name>
</gene>
<evidence type="ECO:0000313" key="2">
    <source>
        <dbReference type="Proteomes" id="UP001485459"/>
    </source>
</evidence>
<organism evidence="1 2">
    <name type="scientific">Chitinophaga pollutisoli</name>
    <dbReference type="NCBI Taxonomy" id="3133966"/>
    <lineage>
        <taxon>Bacteria</taxon>
        <taxon>Pseudomonadati</taxon>
        <taxon>Bacteroidota</taxon>
        <taxon>Chitinophagia</taxon>
        <taxon>Chitinophagales</taxon>
        <taxon>Chitinophagaceae</taxon>
        <taxon>Chitinophaga</taxon>
    </lineage>
</organism>
<dbReference type="EMBL" id="CP149822">
    <property type="protein sequence ID" value="WZN39774.1"/>
    <property type="molecule type" value="Genomic_DNA"/>
</dbReference>
<dbReference type="Proteomes" id="UP001485459">
    <property type="component" value="Chromosome"/>
</dbReference>
<keyword evidence="2" id="KW-1185">Reference proteome</keyword>
<proteinExistence type="predicted"/>
<dbReference type="RefSeq" id="WP_341834744.1">
    <property type="nucleotide sequence ID" value="NZ_CP149822.1"/>
</dbReference>